<evidence type="ECO:0000313" key="4">
    <source>
        <dbReference type="EMBL" id="KAD4981967.1"/>
    </source>
</evidence>
<organism evidence="4 5">
    <name type="scientific">Mikania micrantha</name>
    <name type="common">bitter vine</name>
    <dbReference type="NCBI Taxonomy" id="192012"/>
    <lineage>
        <taxon>Eukaryota</taxon>
        <taxon>Viridiplantae</taxon>
        <taxon>Streptophyta</taxon>
        <taxon>Embryophyta</taxon>
        <taxon>Tracheophyta</taxon>
        <taxon>Spermatophyta</taxon>
        <taxon>Magnoliopsida</taxon>
        <taxon>eudicotyledons</taxon>
        <taxon>Gunneridae</taxon>
        <taxon>Pentapetalae</taxon>
        <taxon>asterids</taxon>
        <taxon>campanulids</taxon>
        <taxon>Asterales</taxon>
        <taxon>Asteraceae</taxon>
        <taxon>Asteroideae</taxon>
        <taxon>Heliantheae alliance</taxon>
        <taxon>Eupatorieae</taxon>
        <taxon>Mikania</taxon>
    </lineage>
</organism>
<dbReference type="SUPFAM" id="SSF103657">
    <property type="entry name" value="BAR/IMD domain-like"/>
    <property type="match status" value="1"/>
</dbReference>
<dbReference type="GO" id="GO:0005737">
    <property type="term" value="C:cytoplasm"/>
    <property type="evidence" value="ECO:0007669"/>
    <property type="project" value="InterPro"/>
</dbReference>
<dbReference type="Gene3D" id="1.20.1270.60">
    <property type="entry name" value="Arfaptin homology (AH) domain/BAR domain"/>
    <property type="match status" value="1"/>
</dbReference>
<keyword evidence="5" id="KW-1185">Reference proteome</keyword>
<dbReference type="GO" id="GO:0046872">
    <property type="term" value="F:metal ion binding"/>
    <property type="evidence" value="ECO:0007669"/>
    <property type="project" value="UniProtKB-KW"/>
</dbReference>
<evidence type="ECO:0000313" key="5">
    <source>
        <dbReference type="Proteomes" id="UP000326396"/>
    </source>
</evidence>
<sequence>MTMHFESSEEMEKLKILECSFVSGIKPDMIKFTVVLREVETYKENLQSQIEQILSDRLMRFTNVELQDIKEARKRFDKADIVYSQIRDKYLLLRKSTQTEIASATNEGSGAQRSNAIKPGPRLLSRWLSSHCHGGVHGVARHTLNLVTSTIKAYAKQSYLRFCFRIISPTKIYTLEVSLLFYDYDGLI</sequence>
<name>A0A5N6NL31_9ASTR</name>
<proteinExistence type="predicted"/>
<dbReference type="OrthoDB" id="1829518at2759"/>
<dbReference type="Proteomes" id="UP000326396">
    <property type="component" value="Linkage Group LG18"/>
</dbReference>
<evidence type="ECO:0000256" key="2">
    <source>
        <dbReference type="ARBA" id="ARBA00022833"/>
    </source>
</evidence>
<feature type="domain" description="BAR" evidence="3">
    <location>
        <begin position="27"/>
        <end position="107"/>
    </location>
</feature>
<protein>
    <recommendedName>
        <fullName evidence="3">BAR domain-containing protein</fullName>
    </recommendedName>
</protein>
<dbReference type="InterPro" id="IPR027267">
    <property type="entry name" value="AH/BAR_dom_sf"/>
</dbReference>
<dbReference type="InterPro" id="IPR004148">
    <property type="entry name" value="BAR_dom"/>
</dbReference>
<accession>A0A5N6NL31</accession>
<dbReference type="PANTHER" id="PTHR23180">
    <property type="entry name" value="CENTAURIN/ARF"/>
    <property type="match status" value="1"/>
</dbReference>
<keyword evidence="2" id="KW-0862">Zinc</keyword>
<evidence type="ECO:0000259" key="3">
    <source>
        <dbReference type="Pfam" id="PF16746"/>
    </source>
</evidence>
<dbReference type="GO" id="GO:0005096">
    <property type="term" value="F:GTPase activator activity"/>
    <property type="evidence" value="ECO:0007669"/>
    <property type="project" value="InterPro"/>
</dbReference>
<dbReference type="EMBL" id="SZYD01000010">
    <property type="protein sequence ID" value="KAD4981967.1"/>
    <property type="molecule type" value="Genomic_DNA"/>
</dbReference>
<comment type="caution">
    <text evidence="4">The sequence shown here is derived from an EMBL/GenBank/DDBJ whole genome shotgun (WGS) entry which is preliminary data.</text>
</comment>
<gene>
    <name evidence="4" type="ORF">E3N88_18638</name>
</gene>
<dbReference type="Pfam" id="PF16746">
    <property type="entry name" value="BAR_3"/>
    <property type="match status" value="1"/>
</dbReference>
<dbReference type="PANTHER" id="PTHR23180:SF403">
    <property type="entry name" value="ADP-RIBOSYLATION FACTOR GTPASE-ACTIVATING PROTEIN AGD3-LIKE"/>
    <property type="match status" value="1"/>
</dbReference>
<dbReference type="InterPro" id="IPR045258">
    <property type="entry name" value="ACAP1/2/3-like"/>
</dbReference>
<dbReference type="AlphaFoldDB" id="A0A5N6NL31"/>
<keyword evidence="1" id="KW-0479">Metal-binding</keyword>
<evidence type="ECO:0000256" key="1">
    <source>
        <dbReference type="ARBA" id="ARBA00022723"/>
    </source>
</evidence>
<reference evidence="4 5" key="1">
    <citation type="submission" date="2019-05" db="EMBL/GenBank/DDBJ databases">
        <title>Mikania micrantha, genome provides insights into the molecular mechanism of rapid growth.</title>
        <authorList>
            <person name="Liu B."/>
        </authorList>
    </citation>
    <scope>NUCLEOTIDE SEQUENCE [LARGE SCALE GENOMIC DNA]</scope>
    <source>
        <strain evidence="4">NLD-2019</strain>
        <tissue evidence="4">Leaf</tissue>
    </source>
</reference>